<feature type="domain" description="Response regulatory" evidence="2">
    <location>
        <begin position="3"/>
        <end position="72"/>
    </location>
</feature>
<dbReference type="InterPro" id="IPR011006">
    <property type="entry name" value="CheY-like_superfamily"/>
</dbReference>
<dbReference type="CDD" id="cd17535">
    <property type="entry name" value="REC_NarL-like"/>
    <property type="match status" value="1"/>
</dbReference>
<dbReference type="InterPro" id="IPR052048">
    <property type="entry name" value="ST_Response_Regulator"/>
</dbReference>
<dbReference type="AlphaFoldDB" id="A0A850CCQ1"/>
<dbReference type="Proteomes" id="UP000574690">
    <property type="component" value="Unassembled WGS sequence"/>
</dbReference>
<dbReference type="InterPro" id="IPR001789">
    <property type="entry name" value="Sig_transdc_resp-reg_receiver"/>
</dbReference>
<dbReference type="Pfam" id="PF00072">
    <property type="entry name" value="Response_reg"/>
    <property type="match status" value="1"/>
</dbReference>
<dbReference type="EMBL" id="JABFXE010000622">
    <property type="protein sequence ID" value="NUQ89742.1"/>
    <property type="molecule type" value="Genomic_DNA"/>
</dbReference>
<feature type="non-terminal residue" evidence="3">
    <location>
        <position position="72"/>
    </location>
</feature>
<dbReference type="GO" id="GO:0000160">
    <property type="term" value="P:phosphorelay signal transduction system"/>
    <property type="evidence" value="ECO:0007669"/>
    <property type="project" value="InterPro"/>
</dbReference>
<protein>
    <submittedName>
        <fullName evidence="3">Response regulator transcription factor</fullName>
    </submittedName>
</protein>
<reference evidence="3 4" key="1">
    <citation type="submission" date="2020-05" db="EMBL/GenBank/DDBJ databases">
        <title>DNA-SIP metagenomic assembled genomes.</title>
        <authorList>
            <person name="Yu J."/>
        </authorList>
    </citation>
    <scope>NUCLEOTIDE SEQUENCE [LARGE SCALE GENOMIC DNA]</scope>
    <source>
        <strain evidence="3">Bin5.27</strain>
    </source>
</reference>
<comment type="caution">
    <text evidence="3">The sequence shown here is derived from an EMBL/GenBank/DDBJ whole genome shotgun (WGS) entry which is preliminary data.</text>
</comment>
<proteinExistence type="predicted"/>
<dbReference type="PANTHER" id="PTHR43228:SF1">
    <property type="entry name" value="TWO-COMPONENT RESPONSE REGULATOR ARR22"/>
    <property type="match status" value="1"/>
</dbReference>
<evidence type="ECO:0000256" key="1">
    <source>
        <dbReference type="PROSITE-ProRule" id="PRU00169"/>
    </source>
</evidence>
<organism evidence="3 4">
    <name type="scientific">Glycomyces artemisiae</name>
    <dbReference type="NCBI Taxonomy" id="1076443"/>
    <lineage>
        <taxon>Bacteria</taxon>
        <taxon>Bacillati</taxon>
        <taxon>Actinomycetota</taxon>
        <taxon>Actinomycetes</taxon>
        <taxon>Glycomycetales</taxon>
        <taxon>Glycomycetaceae</taxon>
        <taxon>Glycomyces</taxon>
    </lineage>
</organism>
<dbReference type="PANTHER" id="PTHR43228">
    <property type="entry name" value="TWO-COMPONENT RESPONSE REGULATOR"/>
    <property type="match status" value="1"/>
</dbReference>
<name>A0A850CCQ1_9ACTN</name>
<evidence type="ECO:0000313" key="3">
    <source>
        <dbReference type="EMBL" id="NUQ89742.1"/>
    </source>
</evidence>
<evidence type="ECO:0000313" key="4">
    <source>
        <dbReference type="Proteomes" id="UP000574690"/>
    </source>
</evidence>
<feature type="modified residue" description="4-aspartylphosphate" evidence="1">
    <location>
        <position position="54"/>
    </location>
</feature>
<dbReference type="PROSITE" id="PS50110">
    <property type="entry name" value="RESPONSE_REGULATORY"/>
    <property type="match status" value="1"/>
</dbReference>
<accession>A0A850CCQ1</accession>
<keyword evidence="1" id="KW-0597">Phosphoprotein</keyword>
<sequence length="72" mass="7679">MITVLVADDQPMQRLGLSMLMQGTEGLELVGEAANGAEAVRMAAHLRPDVALMDVRMPGMDGLEATRRIVAS</sequence>
<gene>
    <name evidence="3" type="ORF">HOQ43_14940</name>
</gene>
<evidence type="ECO:0000259" key="2">
    <source>
        <dbReference type="PROSITE" id="PS50110"/>
    </source>
</evidence>
<dbReference type="SUPFAM" id="SSF52172">
    <property type="entry name" value="CheY-like"/>
    <property type="match status" value="1"/>
</dbReference>
<dbReference type="InterPro" id="IPR058245">
    <property type="entry name" value="NreC/VraR/RcsB-like_REC"/>
</dbReference>
<dbReference type="Gene3D" id="3.40.50.2300">
    <property type="match status" value="1"/>
</dbReference>